<feature type="region of interest" description="Disordered" evidence="1">
    <location>
        <begin position="1"/>
        <end position="45"/>
    </location>
</feature>
<gene>
    <name evidence="2" type="ORF">ACFSSA_03120</name>
</gene>
<accession>A0ABW5D7K7</accession>
<keyword evidence="3" id="KW-1185">Reference proteome</keyword>
<organism evidence="2 3">
    <name type="scientific">Luteolibacter algae</name>
    <dbReference type="NCBI Taxonomy" id="454151"/>
    <lineage>
        <taxon>Bacteria</taxon>
        <taxon>Pseudomonadati</taxon>
        <taxon>Verrucomicrobiota</taxon>
        <taxon>Verrucomicrobiia</taxon>
        <taxon>Verrucomicrobiales</taxon>
        <taxon>Verrucomicrobiaceae</taxon>
        <taxon>Luteolibacter</taxon>
    </lineage>
</organism>
<feature type="compositionally biased region" description="Polar residues" evidence="1">
    <location>
        <begin position="1"/>
        <end position="20"/>
    </location>
</feature>
<comment type="caution">
    <text evidence="2">The sequence shown here is derived from an EMBL/GenBank/DDBJ whole genome shotgun (WGS) entry which is preliminary data.</text>
</comment>
<protein>
    <submittedName>
        <fullName evidence="2">Uncharacterized protein</fullName>
    </submittedName>
</protein>
<name>A0ABW5D7K7_9BACT</name>
<feature type="compositionally biased region" description="Basic and acidic residues" evidence="1">
    <location>
        <begin position="25"/>
        <end position="37"/>
    </location>
</feature>
<evidence type="ECO:0000256" key="1">
    <source>
        <dbReference type="SAM" id="MobiDB-lite"/>
    </source>
</evidence>
<reference evidence="3" key="1">
    <citation type="journal article" date="2019" name="Int. J. Syst. Evol. Microbiol.">
        <title>The Global Catalogue of Microorganisms (GCM) 10K type strain sequencing project: providing services to taxonomists for standard genome sequencing and annotation.</title>
        <authorList>
            <consortium name="The Broad Institute Genomics Platform"/>
            <consortium name="The Broad Institute Genome Sequencing Center for Infectious Disease"/>
            <person name="Wu L."/>
            <person name="Ma J."/>
        </authorList>
    </citation>
    <scope>NUCLEOTIDE SEQUENCE [LARGE SCALE GENOMIC DNA]</scope>
    <source>
        <strain evidence="3">CGMCC 4.7106</strain>
    </source>
</reference>
<dbReference type="Proteomes" id="UP001597375">
    <property type="component" value="Unassembled WGS sequence"/>
</dbReference>
<proteinExistence type="predicted"/>
<sequence>MSYIQRSGSFTDGSQFTQSLVLKEGSIENPRKEENDRGSFNMPAP</sequence>
<evidence type="ECO:0000313" key="2">
    <source>
        <dbReference type="EMBL" id="MFD2255655.1"/>
    </source>
</evidence>
<dbReference type="EMBL" id="JBHUIT010000002">
    <property type="protein sequence ID" value="MFD2255655.1"/>
    <property type="molecule type" value="Genomic_DNA"/>
</dbReference>
<evidence type="ECO:0000313" key="3">
    <source>
        <dbReference type="Proteomes" id="UP001597375"/>
    </source>
</evidence>